<evidence type="ECO:0000259" key="3">
    <source>
        <dbReference type="Pfam" id="PF02657"/>
    </source>
</evidence>
<dbReference type="SUPFAM" id="SSF82649">
    <property type="entry name" value="SufE/NifU"/>
    <property type="match status" value="1"/>
</dbReference>
<evidence type="ECO:0000313" key="5">
    <source>
        <dbReference type="Proteomes" id="UP001154282"/>
    </source>
</evidence>
<evidence type="ECO:0000256" key="2">
    <source>
        <dbReference type="SAM" id="MobiDB-lite"/>
    </source>
</evidence>
<gene>
    <name evidence="4" type="ORF">LITE_LOCUS6678</name>
</gene>
<dbReference type="PANTHER" id="PTHR43597:SF5">
    <property type="entry name" value="SUFE-LIKE PROTEIN 2, CHLOROPLASTIC"/>
    <property type="match status" value="1"/>
</dbReference>
<dbReference type="Gene3D" id="3.90.1010.10">
    <property type="match status" value="1"/>
</dbReference>
<proteinExistence type="inferred from homology"/>
<dbReference type="PANTHER" id="PTHR43597">
    <property type="entry name" value="SULFUR ACCEPTOR PROTEIN CSDE"/>
    <property type="match status" value="1"/>
</dbReference>
<comment type="similarity">
    <text evidence="1">Belongs to the SufE family.</text>
</comment>
<dbReference type="Pfam" id="PF02657">
    <property type="entry name" value="SufE"/>
    <property type="match status" value="1"/>
</dbReference>
<evidence type="ECO:0000313" key="4">
    <source>
        <dbReference type="EMBL" id="CAI0390304.1"/>
    </source>
</evidence>
<feature type="domain" description="Fe-S metabolism associated" evidence="3">
    <location>
        <begin position="97"/>
        <end position="217"/>
    </location>
</feature>
<keyword evidence="5" id="KW-1185">Reference proteome</keyword>
<sequence>MISTSFNQPHLRFPSLTHEKNTNHLRPNRNRFIPRIRIPPNSSLECNCRRENRFSDPGQQGNNKRPDLSVRYATAECPTSAISESGLVGDRLRGLVSEFGSLTEPLDRVRRLLDYAGRLPPFDESSRVESNRVAGCTTQVWLEVELDEEGNARFRADSDSEITKGFISCLVWLLDGAAPEEVVAVEAEDLEVMNVGFNGRTPSRVKTWHNVLAAMQKRALALSNKKKRKMKKKPLIVPPILPLIVAAEALAGNLPNSQVVDHI</sequence>
<reference evidence="4" key="1">
    <citation type="submission" date="2022-08" db="EMBL/GenBank/DDBJ databases">
        <authorList>
            <person name="Gutierrez-Valencia J."/>
        </authorList>
    </citation>
    <scope>NUCLEOTIDE SEQUENCE</scope>
</reference>
<evidence type="ECO:0000256" key="1">
    <source>
        <dbReference type="ARBA" id="ARBA00010282"/>
    </source>
</evidence>
<dbReference type="InterPro" id="IPR003808">
    <property type="entry name" value="Fe-S_metab-assoc_dom"/>
</dbReference>
<dbReference type="AlphaFoldDB" id="A0AAV0HZD0"/>
<feature type="region of interest" description="Disordered" evidence="2">
    <location>
        <begin position="1"/>
        <end position="26"/>
    </location>
</feature>
<protein>
    <recommendedName>
        <fullName evidence="3">Fe-S metabolism associated domain-containing protein</fullName>
    </recommendedName>
</protein>
<accession>A0AAV0HZD0</accession>
<dbReference type="EMBL" id="CAMGYJ010000003">
    <property type="protein sequence ID" value="CAI0390304.1"/>
    <property type="molecule type" value="Genomic_DNA"/>
</dbReference>
<organism evidence="4 5">
    <name type="scientific">Linum tenue</name>
    <dbReference type="NCBI Taxonomy" id="586396"/>
    <lineage>
        <taxon>Eukaryota</taxon>
        <taxon>Viridiplantae</taxon>
        <taxon>Streptophyta</taxon>
        <taxon>Embryophyta</taxon>
        <taxon>Tracheophyta</taxon>
        <taxon>Spermatophyta</taxon>
        <taxon>Magnoliopsida</taxon>
        <taxon>eudicotyledons</taxon>
        <taxon>Gunneridae</taxon>
        <taxon>Pentapetalae</taxon>
        <taxon>rosids</taxon>
        <taxon>fabids</taxon>
        <taxon>Malpighiales</taxon>
        <taxon>Linaceae</taxon>
        <taxon>Linum</taxon>
    </lineage>
</organism>
<dbReference type="Proteomes" id="UP001154282">
    <property type="component" value="Unassembled WGS sequence"/>
</dbReference>
<comment type="caution">
    <text evidence="4">The sequence shown here is derived from an EMBL/GenBank/DDBJ whole genome shotgun (WGS) entry which is preliminary data.</text>
</comment>
<name>A0AAV0HZD0_9ROSI</name>